<dbReference type="InterPro" id="IPR006085">
    <property type="entry name" value="XPG_DNA_repair_N"/>
</dbReference>
<evidence type="ECO:0000256" key="2">
    <source>
        <dbReference type="SAM" id="MobiDB-lite"/>
    </source>
</evidence>
<dbReference type="Pfam" id="PF00752">
    <property type="entry name" value="XPG_N"/>
    <property type="match status" value="1"/>
</dbReference>
<comment type="similarity">
    <text evidence="1">Belongs to the asteroid family.</text>
</comment>
<dbReference type="GO" id="GO:0004518">
    <property type="term" value="F:nuclease activity"/>
    <property type="evidence" value="ECO:0007669"/>
    <property type="project" value="InterPro"/>
</dbReference>
<feature type="domain" description="XPG N-terminal" evidence="3">
    <location>
        <begin position="1"/>
        <end position="101"/>
    </location>
</feature>
<dbReference type="Proteomes" id="UP000694621">
    <property type="component" value="Unplaced"/>
</dbReference>
<sequence>MGVKGLKSYIENGGDVLKPRRFRNSLLVIDGSNLYYNLYFRTRLDQAHGGEYRAFEKEVSKFFNNLKLCQIKPYVVLDGGDDISNKKFETLKSRAEDRIKRTDALSRGRSGECLPILIKNVFKQLLRKLDVPLIQCIAEADWEIAALANEWECSVLSNDSDFYIFDLKKGFLPLSEFEWRRVRTIKKTGERFIQTKCFNVSRLCTKMNHMKKNLLPIFATLLGNDYANLKKTILPNWTKFALCPGGTGRIDGLLRWLSGFRSPQDAIRALLIQIKDPEDSITVSQALNQGLKEYKLTPSTIAKFFMSGDPQSKLPKPLQNLPRWFLKGIAEGKLNSILLDVLTLHRVTLNCSVQDFRLSSSNLTSRPIRQVFYGIMLAPNPQNARRAPARPRFEVEEYDREGLRLDSSTVVANLPSQITPDLHLDTLLEVPHHVRLQVFLDALRISQAPDHLHIPPGLQLALYVTCYWIKHAEPEPKPEFFGALLVGLVYGELSRDPVTEKVVTSGLKRLKNFKSQKEKTRLDLGVAHAYSQWQCIMRDSICLNQLLDNPVPEPEYTWLYSGVFLYSVVQELRRGITPDSLLAGAPDAVNLYHNLRNAVEQQLSEEVIQRLGVVVKQVQPSKRPVHHDPMDDLAKGYERLLLEEEEEDEDLQIKGKKGKDGNPGDEIYDQTCTSRTRHRKRSGTKDPKSKKYERVWV</sequence>
<dbReference type="PANTHER" id="PTHR15665:SF1">
    <property type="entry name" value="PROTEIN ASTEROID HOMOLOG 1"/>
    <property type="match status" value="1"/>
</dbReference>
<name>A0A8B9JXQ1_ASTMX</name>
<reference evidence="4" key="1">
    <citation type="submission" date="2025-08" db="UniProtKB">
        <authorList>
            <consortium name="Ensembl"/>
        </authorList>
    </citation>
    <scope>IDENTIFICATION</scope>
</reference>
<dbReference type="OMA" id="MANEMDI"/>
<evidence type="ECO:0000313" key="4">
    <source>
        <dbReference type="Ensembl" id="ENSAMXP00005027598.1"/>
    </source>
</evidence>
<proteinExistence type="inferred from homology"/>
<dbReference type="SUPFAM" id="SSF88723">
    <property type="entry name" value="PIN domain-like"/>
    <property type="match status" value="1"/>
</dbReference>
<dbReference type="Gene3D" id="3.40.50.1010">
    <property type="entry name" value="5'-nuclease"/>
    <property type="match status" value="1"/>
</dbReference>
<evidence type="ECO:0000313" key="5">
    <source>
        <dbReference type="Proteomes" id="UP000694621"/>
    </source>
</evidence>
<dbReference type="InterPro" id="IPR026832">
    <property type="entry name" value="Asteroid"/>
</dbReference>
<dbReference type="PANTHER" id="PTHR15665">
    <property type="entry name" value="ASTEROID PROTEIN"/>
    <property type="match status" value="1"/>
</dbReference>
<evidence type="ECO:0000259" key="3">
    <source>
        <dbReference type="SMART" id="SM00485"/>
    </source>
</evidence>
<dbReference type="InterPro" id="IPR029060">
    <property type="entry name" value="PIN-like_dom_sf"/>
</dbReference>
<feature type="compositionally biased region" description="Basic and acidic residues" evidence="2">
    <location>
        <begin position="683"/>
        <end position="697"/>
    </location>
</feature>
<dbReference type="Ensembl" id="ENSAMXT00005030336.1">
    <property type="protein sequence ID" value="ENSAMXP00005027598.1"/>
    <property type="gene ID" value="ENSAMXG00005013844.1"/>
</dbReference>
<protein>
    <submittedName>
        <fullName evidence="4">Asteroid homolog 1a</fullName>
    </submittedName>
</protein>
<dbReference type="KEGG" id="amex:103041324"/>
<dbReference type="SMART" id="SM00485">
    <property type="entry name" value="XPGN"/>
    <property type="match status" value="1"/>
</dbReference>
<dbReference type="GeneID" id="103041324"/>
<evidence type="ECO:0000256" key="1">
    <source>
        <dbReference type="ARBA" id="ARBA00007398"/>
    </source>
</evidence>
<accession>A0A8B9JXQ1</accession>
<dbReference type="AlphaFoldDB" id="A0A8B9JXQ1"/>
<feature type="region of interest" description="Disordered" evidence="2">
    <location>
        <begin position="645"/>
        <end position="697"/>
    </location>
</feature>
<organism evidence="4 5">
    <name type="scientific">Astyanax mexicanus</name>
    <name type="common">Blind cave fish</name>
    <name type="synonym">Astyanax fasciatus mexicanus</name>
    <dbReference type="NCBI Taxonomy" id="7994"/>
    <lineage>
        <taxon>Eukaryota</taxon>
        <taxon>Metazoa</taxon>
        <taxon>Chordata</taxon>
        <taxon>Craniata</taxon>
        <taxon>Vertebrata</taxon>
        <taxon>Euteleostomi</taxon>
        <taxon>Actinopterygii</taxon>
        <taxon>Neopterygii</taxon>
        <taxon>Teleostei</taxon>
        <taxon>Ostariophysi</taxon>
        <taxon>Characiformes</taxon>
        <taxon>Characoidei</taxon>
        <taxon>Acestrorhamphidae</taxon>
        <taxon>Acestrorhamphinae</taxon>
        <taxon>Astyanax</taxon>
    </lineage>
</organism>